<comment type="caution">
    <text evidence="1">The sequence shown here is derived from an EMBL/GenBank/DDBJ whole genome shotgun (WGS) entry which is preliminary data.</text>
</comment>
<proteinExistence type="predicted"/>
<keyword evidence="2" id="KW-1185">Reference proteome</keyword>
<protein>
    <submittedName>
        <fullName evidence="1">Uncharacterized protein</fullName>
    </submittedName>
</protein>
<dbReference type="AlphaFoldDB" id="A8PAY0"/>
<gene>
    <name evidence="1" type="ORF">CC1G_12123</name>
</gene>
<organism evidence="1 2">
    <name type="scientific">Coprinopsis cinerea (strain Okayama-7 / 130 / ATCC MYA-4618 / FGSC 9003)</name>
    <name type="common">Inky cap fungus</name>
    <name type="synonym">Hormographiella aspergillata</name>
    <dbReference type="NCBI Taxonomy" id="240176"/>
    <lineage>
        <taxon>Eukaryota</taxon>
        <taxon>Fungi</taxon>
        <taxon>Dikarya</taxon>
        <taxon>Basidiomycota</taxon>
        <taxon>Agaricomycotina</taxon>
        <taxon>Agaricomycetes</taxon>
        <taxon>Agaricomycetidae</taxon>
        <taxon>Agaricales</taxon>
        <taxon>Agaricineae</taxon>
        <taxon>Psathyrellaceae</taxon>
        <taxon>Coprinopsis</taxon>
    </lineage>
</organism>
<reference evidence="1 2" key="1">
    <citation type="journal article" date="2010" name="Proc. Natl. Acad. Sci. U.S.A.">
        <title>Insights into evolution of multicellular fungi from the assembled chromosomes of the mushroom Coprinopsis cinerea (Coprinus cinereus).</title>
        <authorList>
            <person name="Stajich J.E."/>
            <person name="Wilke S.K."/>
            <person name="Ahren D."/>
            <person name="Au C.H."/>
            <person name="Birren B.W."/>
            <person name="Borodovsky M."/>
            <person name="Burns C."/>
            <person name="Canback B."/>
            <person name="Casselton L.A."/>
            <person name="Cheng C.K."/>
            <person name="Deng J."/>
            <person name="Dietrich F.S."/>
            <person name="Fargo D.C."/>
            <person name="Farman M.L."/>
            <person name="Gathman A.C."/>
            <person name="Goldberg J."/>
            <person name="Guigo R."/>
            <person name="Hoegger P.J."/>
            <person name="Hooker J.B."/>
            <person name="Huggins A."/>
            <person name="James T.Y."/>
            <person name="Kamada T."/>
            <person name="Kilaru S."/>
            <person name="Kodira C."/>
            <person name="Kues U."/>
            <person name="Kupfer D."/>
            <person name="Kwan H.S."/>
            <person name="Lomsadze A."/>
            <person name="Li W."/>
            <person name="Lilly W.W."/>
            <person name="Ma L.J."/>
            <person name="Mackey A.J."/>
            <person name="Manning G."/>
            <person name="Martin F."/>
            <person name="Muraguchi H."/>
            <person name="Natvig D.O."/>
            <person name="Palmerini H."/>
            <person name="Ramesh M.A."/>
            <person name="Rehmeyer C.J."/>
            <person name="Roe B.A."/>
            <person name="Shenoy N."/>
            <person name="Stanke M."/>
            <person name="Ter-Hovhannisyan V."/>
            <person name="Tunlid A."/>
            <person name="Velagapudi R."/>
            <person name="Vision T.J."/>
            <person name="Zeng Q."/>
            <person name="Zolan M.E."/>
            <person name="Pukkila P.J."/>
        </authorList>
    </citation>
    <scope>NUCLEOTIDE SEQUENCE [LARGE SCALE GENOMIC DNA]</scope>
    <source>
        <strain evidence="2">Okayama-7 / 130 / ATCC MYA-4618 / FGSC 9003</strain>
    </source>
</reference>
<dbReference type="EMBL" id="AACS02000004">
    <property type="protein sequence ID" value="EAU81742.1"/>
    <property type="molecule type" value="Genomic_DNA"/>
</dbReference>
<evidence type="ECO:0000313" key="2">
    <source>
        <dbReference type="Proteomes" id="UP000001861"/>
    </source>
</evidence>
<dbReference type="InParanoid" id="A8PAY0"/>
<dbReference type="OrthoDB" id="3133596at2759"/>
<dbReference type="RefSeq" id="XP_001840069.1">
    <property type="nucleotide sequence ID" value="XM_001840017.1"/>
</dbReference>
<dbReference type="VEuPathDB" id="FungiDB:CC1G_12123"/>
<dbReference type="KEGG" id="cci:CC1G_12123"/>
<dbReference type="Proteomes" id="UP000001861">
    <property type="component" value="Unassembled WGS sequence"/>
</dbReference>
<dbReference type="GeneID" id="6016691"/>
<evidence type="ECO:0000313" key="1">
    <source>
        <dbReference type="EMBL" id="EAU81742.1"/>
    </source>
</evidence>
<name>A8PAY0_COPC7</name>
<sequence>MDNKWALIPEQAVLDRYYDSYGFPFARGWVPEFKEKLFKYNLVPLTPPEDGFLLPVIHRYPNPDPDSSGGMIQTPTAYPFPFKEFLTITSHIHPNFVVFHLGRTIQSFYYRGEKFVQSVIAPNPVFRRLATGARSPQEPCSLKDDDR</sequence>
<accession>A8PAY0</accession>